<feature type="compositionally biased region" description="Basic residues" evidence="1">
    <location>
        <begin position="276"/>
        <end position="286"/>
    </location>
</feature>
<reference evidence="2 3" key="1">
    <citation type="submission" date="2014-09" db="EMBL/GenBank/DDBJ databases">
        <authorList>
            <person name="Ellenberger Sabrina"/>
        </authorList>
    </citation>
    <scope>NUCLEOTIDE SEQUENCE [LARGE SCALE GENOMIC DNA]</scope>
    <source>
        <strain evidence="2 3">CBS 412.66</strain>
    </source>
</reference>
<dbReference type="AlphaFoldDB" id="A0A0B7MX00"/>
<gene>
    <name evidence="2" type="primary">PARPA_01113.1 scaffold 1359</name>
</gene>
<keyword evidence="3" id="KW-1185">Reference proteome</keyword>
<name>A0A0B7MX00_9FUNG</name>
<proteinExistence type="predicted"/>
<protein>
    <submittedName>
        <fullName evidence="2">Uncharacterized protein</fullName>
    </submittedName>
</protein>
<feature type="compositionally biased region" description="Acidic residues" evidence="1">
    <location>
        <begin position="297"/>
        <end position="310"/>
    </location>
</feature>
<organism evidence="2 3">
    <name type="scientific">Parasitella parasitica</name>
    <dbReference type="NCBI Taxonomy" id="35722"/>
    <lineage>
        <taxon>Eukaryota</taxon>
        <taxon>Fungi</taxon>
        <taxon>Fungi incertae sedis</taxon>
        <taxon>Mucoromycota</taxon>
        <taxon>Mucoromycotina</taxon>
        <taxon>Mucoromycetes</taxon>
        <taxon>Mucorales</taxon>
        <taxon>Mucorineae</taxon>
        <taxon>Mucoraceae</taxon>
        <taxon>Parasitella</taxon>
    </lineage>
</organism>
<evidence type="ECO:0000313" key="3">
    <source>
        <dbReference type="Proteomes" id="UP000054107"/>
    </source>
</evidence>
<evidence type="ECO:0000256" key="1">
    <source>
        <dbReference type="SAM" id="MobiDB-lite"/>
    </source>
</evidence>
<dbReference type="EMBL" id="LN719426">
    <property type="protein sequence ID" value="CEP07805.1"/>
    <property type="molecule type" value="Genomic_DNA"/>
</dbReference>
<feature type="region of interest" description="Disordered" evidence="1">
    <location>
        <begin position="276"/>
        <end position="310"/>
    </location>
</feature>
<sequence>MKTINRRHPVERRKKENKGHFNLASNERLDNHIVNQRDCVGYGRPVRPTTAQKKEVISNVSFVQCQIAELTGKDNTITPSRATIRITVASKISPNDFFIAFSSPEMSMLRLPFGSFPIVTDVTYKAVPQGYYVCSSLIRVPLPEAIDTTRQKRWEFDESQDRFNGPIIIRKRLLDDRDDVLEKLEQKLRPSDEMRNDVYNLFAAAEHTPHVDMVLKKVVAIYNGLFKSKWERENEIARMQRTKKFTGNKRCIYHLRLSNHSTSECLLGGDKKQRRLAANKKKKGPRKTIVPVPRDENNDDNMDTDNDDSASEDQTLTFAAMHIEDITKTTSREATPPFLSGFGADDGFSYISSYIDPVPADNKESPHFYEVKSSPELDPQATCAIEITDYYDCISAKKKKSSREATPPFLSGFGADDGFCYISSPYIDPVPTDSKELPHFYEVKSSPELDPQASSAIEVFKLPKKKTVPEDAIETEPAFQNEYFLTLDHLFHKDLDISKQPKFYNYIARNYHNSCFINANFELLWKAVLPNIELSNFKV</sequence>
<evidence type="ECO:0000313" key="2">
    <source>
        <dbReference type="EMBL" id="CEP07805.1"/>
    </source>
</evidence>
<dbReference type="Proteomes" id="UP000054107">
    <property type="component" value="Unassembled WGS sequence"/>
</dbReference>
<dbReference type="OrthoDB" id="2255941at2759"/>
<accession>A0A0B7MX00</accession>